<protein>
    <submittedName>
        <fullName evidence="1">Uncharacterized protein</fullName>
    </submittedName>
</protein>
<organism evidence="1 2">
    <name type="scientific">Engystomops pustulosus</name>
    <name type="common">Tungara frog</name>
    <name type="synonym">Physalaemus pustulosus</name>
    <dbReference type="NCBI Taxonomy" id="76066"/>
    <lineage>
        <taxon>Eukaryota</taxon>
        <taxon>Metazoa</taxon>
        <taxon>Chordata</taxon>
        <taxon>Craniata</taxon>
        <taxon>Vertebrata</taxon>
        <taxon>Euteleostomi</taxon>
        <taxon>Amphibia</taxon>
        <taxon>Batrachia</taxon>
        <taxon>Anura</taxon>
        <taxon>Neobatrachia</taxon>
        <taxon>Hyloidea</taxon>
        <taxon>Leptodactylidae</taxon>
        <taxon>Leiuperinae</taxon>
        <taxon>Engystomops</taxon>
    </lineage>
</organism>
<gene>
    <name evidence="1" type="ORF">GDO81_002750</name>
</gene>
<dbReference type="EMBL" id="WNYA01000001">
    <property type="protein sequence ID" value="KAG8598816.1"/>
    <property type="molecule type" value="Genomic_DNA"/>
</dbReference>
<dbReference type="AlphaFoldDB" id="A0AAV7DQB9"/>
<evidence type="ECO:0000313" key="2">
    <source>
        <dbReference type="Proteomes" id="UP000824782"/>
    </source>
</evidence>
<proteinExistence type="predicted"/>
<evidence type="ECO:0000313" key="1">
    <source>
        <dbReference type="EMBL" id="KAG8598816.1"/>
    </source>
</evidence>
<keyword evidence="2" id="KW-1185">Reference proteome</keyword>
<reference evidence="1" key="1">
    <citation type="thesis" date="2020" institute="ProQuest LLC" country="789 East Eisenhower Parkway, Ann Arbor, MI, USA">
        <title>Comparative Genomics and Chromosome Evolution.</title>
        <authorList>
            <person name="Mudd A.B."/>
        </authorList>
    </citation>
    <scope>NUCLEOTIDE SEQUENCE</scope>
    <source>
        <strain evidence="1">237g6f4</strain>
        <tissue evidence="1">Blood</tissue>
    </source>
</reference>
<name>A0AAV7DQB9_ENGPU</name>
<sequence>MFPPPTRTCAFLQLHHNITTYYPISMKLHSSLYHYKLPPIQSLLHYRITCTCLPHNYLYAPSLPYYLIHVHAFA</sequence>
<dbReference type="Proteomes" id="UP000824782">
    <property type="component" value="Unassembled WGS sequence"/>
</dbReference>
<accession>A0AAV7DQB9</accession>
<comment type="caution">
    <text evidence="1">The sequence shown here is derived from an EMBL/GenBank/DDBJ whole genome shotgun (WGS) entry which is preliminary data.</text>
</comment>